<organism evidence="2 3">
    <name type="scientific">Hesseltinella vesiculosa</name>
    <dbReference type="NCBI Taxonomy" id="101127"/>
    <lineage>
        <taxon>Eukaryota</taxon>
        <taxon>Fungi</taxon>
        <taxon>Fungi incertae sedis</taxon>
        <taxon>Mucoromycota</taxon>
        <taxon>Mucoromycotina</taxon>
        <taxon>Mucoromycetes</taxon>
        <taxon>Mucorales</taxon>
        <taxon>Cunninghamellaceae</taxon>
        <taxon>Hesseltinella</taxon>
    </lineage>
</organism>
<dbReference type="EMBL" id="MCGT01000022">
    <property type="protein sequence ID" value="ORX50862.1"/>
    <property type="molecule type" value="Genomic_DNA"/>
</dbReference>
<feature type="compositionally biased region" description="Low complexity" evidence="1">
    <location>
        <begin position="203"/>
        <end position="218"/>
    </location>
</feature>
<dbReference type="Proteomes" id="UP000242146">
    <property type="component" value="Unassembled WGS sequence"/>
</dbReference>
<gene>
    <name evidence="2" type="ORF">DM01DRAFT_1408858</name>
</gene>
<proteinExistence type="predicted"/>
<feature type="compositionally biased region" description="Low complexity" evidence="1">
    <location>
        <begin position="168"/>
        <end position="190"/>
    </location>
</feature>
<name>A0A1X2GCS3_9FUNG</name>
<feature type="region of interest" description="Disordered" evidence="1">
    <location>
        <begin position="296"/>
        <end position="343"/>
    </location>
</feature>
<feature type="region of interest" description="Disordered" evidence="1">
    <location>
        <begin position="363"/>
        <end position="386"/>
    </location>
</feature>
<dbReference type="OrthoDB" id="2257138at2759"/>
<dbReference type="AlphaFoldDB" id="A0A1X2GCS3"/>
<protein>
    <submittedName>
        <fullName evidence="2">Uncharacterized protein</fullName>
    </submittedName>
</protein>
<comment type="caution">
    <text evidence="2">The sequence shown here is derived from an EMBL/GenBank/DDBJ whole genome shotgun (WGS) entry which is preliminary data.</text>
</comment>
<feature type="region of interest" description="Disordered" evidence="1">
    <location>
        <begin position="405"/>
        <end position="451"/>
    </location>
</feature>
<feature type="compositionally biased region" description="Basic and acidic residues" evidence="1">
    <location>
        <begin position="431"/>
        <end position="444"/>
    </location>
</feature>
<evidence type="ECO:0000313" key="3">
    <source>
        <dbReference type="Proteomes" id="UP000242146"/>
    </source>
</evidence>
<feature type="region of interest" description="Disordered" evidence="1">
    <location>
        <begin position="149"/>
        <end position="230"/>
    </location>
</feature>
<reference evidence="2 3" key="1">
    <citation type="submission" date="2016-07" db="EMBL/GenBank/DDBJ databases">
        <title>Pervasive Adenine N6-methylation of Active Genes in Fungi.</title>
        <authorList>
            <consortium name="DOE Joint Genome Institute"/>
            <person name="Mondo S.J."/>
            <person name="Dannebaum R.O."/>
            <person name="Kuo R.C."/>
            <person name="Labutti K."/>
            <person name="Haridas S."/>
            <person name="Kuo A."/>
            <person name="Salamov A."/>
            <person name="Ahrendt S.R."/>
            <person name="Lipzen A."/>
            <person name="Sullivan W."/>
            <person name="Andreopoulos W.B."/>
            <person name="Clum A."/>
            <person name="Lindquist E."/>
            <person name="Daum C."/>
            <person name="Ramamoorthy G.K."/>
            <person name="Gryganskyi A."/>
            <person name="Culley D."/>
            <person name="Magnuson J.K."/>
            <person name="James T.Y."/>
            <person name="O'Malley M.A."/>
            <person name="Stajich J.E."/>
            <person name="Spatafora J.W."/>
            <person name="Visel A."/>
            <person name="Grigoriev I.V."/>
        </authorList>
    </citation>
    <scope>NUCLEOTIDE SEQUENCE [LARGE SCALE GENOMIC DNA]</scope>
    <source>
        <strain evidence="2 3">NRRL 3301</strain>
    </source>
</reference>
<feature type="compositionally biased region" description="Polar residues" evidence="1">
    <location>
        <begin position="416"/>
        <end position="426"/>
    </location>
</feature>
<accession>A0A1X2GCS3</accession>
<evidence type="ECO:0000256" key="1">
    <source>
        <dbReference type="SAM" id="MobiDB-lite"/>
    </source>
</evidence>
<keyword evidence="3" id="KW-1185">Reference proteome</keyword>
<sequence length="451" mass="49514">MDYQPRFRIYLGNSNWVTLDDNTTADLLAISERGTPTRYKLAPGVFLDILPHDVDCNSKTTDLARLMRADLCYDVDDLEAQSTTSSAASSHSKASVDPKLPVQQALSRYIKQELEKQGIIDAFPPTSHPDNPLPPVTSLLPHRHLALVPTPTKLKRPTASHLTLRQTSHTTSPSIASSSIHRSSSSSKRSIVGPKGKKKKPHTPTSPTSTISSLSTTPSQPPPDASLSVYPSTSAMATHASLYPMDANEPNVAHVEMMAMQNEYYERRDDYLMHTHDPMSRYWIPPMPSMMMPAHQVWPPQPSLDQPPLRSSSSSSTNSSMVGAFPSSLHVAPDPPHAVARHHAHRCTDHVMYNDSSMIPSVWHQDSSSAHSPTHPPALPMETSAPTSQHFFPISATAHPFFPSEMVPALDRDDPPSNSSSASFHTSPVKPDFHNTLDVPRRSSTDSVVTY</sequence>
<feature type="compositionally biased region" description="Low complexity" evidence="1">
    <location>
        <begin position="303"/>
        <end position="320"/>
    </location>
</feature>
<evidence type="ECO:0000313" key="2">
    <source>
        <dbReference type="EMBL" id="ORX50862.1"/>
    </source>
</evidence>